<comment type="caution">
    <text evidence="6">The sequence shown here is derived from an EMBL/GenBank/DDBJ whole genome shotgun (WGS) entry which is preliminary data.</text>
</comment>
<sequence>MPEENSAGMLREELTRYLDQLLESSKFRDYCPNGLQVEGRVRLRRVVTGVTACQALLDVAVARGADAVLVHHGWFWRGEDGRVTGLRRSRLATLLAHDINLLGYHLPLDAHAEFGNNAQLAQSFGWIADGRFGEQDIAWIGHTAQPTTLAELSASVAAGLGRAPLVIGNGERRVARIGWCSGGAQGYFEQAIALGVDAFLSGEISEQTVHLARESGVAYLAAGHHATERGGIAALTAHLAGRFGGDCAFEFVDIDNPV</sequence>
<feature type="binding site" evidence="5">
    <location>
        <position position="71"/>
    </location>
    <ligand>
        <name>a divalent metal cation</name>
        <dbReference type="ChEBI" id="CHEBI:60240"/>
        <label>1</label>
    </ligand>
</feature>
<keyword evidence="7" id="KW-1185">Reference proteome</keyword>
<dbReference type="Proteomes" id="UP000587070">
    <property type="component" value="Unassembled WGS sequence"/>
</dbReference>
<evidence type="ECO:0000313" key="6">
    <source>
        <dbReference type="EMBL" id="MBB4246883.1"/>
    </source>
</evidence>
<feature type="binding site" evidence="5">
    <location>
        <position position="224"/>
    </location>
    <ligand>
        <name>a divalent metal cation</name>
        <dbReference type="ChEBI" id="CHEBI:60240"/>
        <label>1</label>
    </ligand>
</feature>
<dbReference type="InterPro" id="IPR002678">
    <property type="entry name" value="DUF34/NIF3"/>
</dbReference>
<dbReference type="NCBIfam" id="TIGR00486">
    <property type="entry name" value="YbgI_SA1388"/>
    <property type="match status" value="1"/>
</dbReference>
<dbReference type="PANTHER" id="PTHR13799:SF14">
    <property type="entry name" value="GTP CYCLOHYDROLASE 1 TYPE 2 HOMOLOG"/>
    <property type="match status" value="1"/>
</dbReference>
<dbReference type="SUPFAM" id="SSF102705">
    <property type="entry name" value="NIF3 (NGG1p interacting factor 3)-like"/>
    <property type="match status" value="1"/>
</dbReference>
<protein>
    <recommendedName>
        <fullName evidence="3">GTP cyclohydrolase 1 type 2 homolog</fullName>
    </recommendedName>
</protein>
<evidence type="ECO:0000256" key="5">
    <source>
        <dbReference type="PIRSR" id="PIRSR602678-1"/>
    </source>
</evidence>
<dbReference type="AlphaFoldDB" id="A0A840G3A7"/>
<evidence type="ECO:0000256" key="4">
    <source>
        <dbReference type="ARBA" id="ARBA00022723"/>
    </source>
</evidence>
<organism evidence="6 7">
    <name type="scientific">Rhodocyclus tenuis</name>
    <name type="common">Rhodospirillum tenue</name>
    <dbReference type="NCBI Taxonomy" id="1066"/>
    <lineage>
        <taxon>Bacteria</taxon>
        <taxon>Pseudomonadati</taxon>
        <taxon>Pseudomonadota</taxon>
        <taxon>Betaproteobacteria</taxon>
        <taxon>Rhodocyclales</taxon>
        <taxon>Rhodocyclaceae</taxon>
        <taxon>Rhodocyclus</taxon>
    </lineage>
</organism>
<evidence type="ECO:0000256" key="3">
    <source>
        <dbReference type="ARBA" id="ARBA00022112"/>
    </source>
</evidence>
<evidence type="ECO:0000313" key="7">
    <source>
        <dbReference type="Proteomes" id="UP000587070"/>
    </source>
</evidence>
<dbReference type="GO" id="GO:0005737">
    <property type="term" value="C:cytoplasm"/>
    <property type="evidence" value="ECO:0007669"/>
    <property type="project" value="TreeGrafter"/>
</dbReference>
<comment type="subunit">
    <text evidence="2">Homohexamer.</text>
</comment>
<dbReference type="Pfam" id="PF01784">
    <property type="entry name" value="DUF34_NIF3"/>
    <property type="match status" value="1"/>
</dbReference>
<dbReference type="InterPro" id="IPR036069">
    <property type="entry name" value="DUF34/NIF3_sf"/>
</dbReference>
<evidence type="ECO:0000256" key="2">
    <source>
        <dbReference type="ARBA" id="ARBA00011643"/>
    </source>
</evidence>
<dbReference type="GO" id="GO:0046872">
    <property type="term" value="F:metal ion binding"/>
    <property type="evidence" value="ECO:0007669"/>
    <property type="project" value="UniProtKB-KW"/>
</dbReference>
<dbReference type="Gene3D" id="3.40.1390.30">
    <property type="entry name" value="NIF3 (NGG1p interacting factor 3)-like"/>
    <property type="match status" value="2"/>
</dbReference>
<name>A0A840G3A7_RHOTE</name>
<dbReference type="EMBL" id="JACIGE010000003">
    <property type="protein sequence ID" value="MBB4246883.1"/>
    <property type="molecule type" value="Genomic_DNA"/>
</dbReference>
<evidence type="ECO:0000256" key="1">
    <source>
        <dbReference type="ARBA" id="ARBA00006964"/>
    </source>
</evidence>
<keyword evidence="4 5" id="KW-0479">Metal-binding</keyword>
<feature type="binding site" evidence="5">
    <location>
        <position position="72"/>
    </location>
    <ligand>
        <name>a divalent metal cation</name>
        <dbReference type="ChEBI" id="CHEBI:60240"/>
        <label>1</label>
    </ligand>
</feature>
<reference evidence="6 7" key="1">
    <citation type="submission" date="2020-08" db="EMBL/GenBank/DDBJ databases">
        <title>Genome sequencing of Purple Non-Sulfur Bacteria from various extreme environments.</title>
        <authorList>
            <person name="Mayer M."/>
        </authorList>
    </citation>
    <scope>NUCLEOTIDE SEQUENCE [LARGE SCALE GENOMIC DNA]</scope>
    <source>
        <strain evidence="6 7">2761</strain>
    </source>
</reference>
<accession>A0A840G3A7</accession>
<proteinExistence type="inferred from homology"/>
<dbReference type="PANTHER" id="PTHR13799">
    <property type="entry name" value="NGG1 INTERACTING FACTOR 3"/>
    <property type="match status" value="1"/>
</dbReference>
<comment type="similarity">
    <text evidence="1">Belongs to the GTP cyclohydrolase I type 2/NIF3 family.</text>
</comment>
<dbReference type="FunFam" id="3.40.1390.30:FF:000002">
    <property type="entry name" value="Nif3-like dinuclear metal center protein"/>
    <property type="match status" value="1"/>
</dbReference>
<feature type="binding site" evidence="5">
    <location>
        <position position="109"/>
    </location>
    <ligand>
        <name>a divalent metal cation</name>
        <dbReference type="ChEBI" id="CHEBI:60240"/>
        <label>1</label>
    </ligand>
</feature>
<gene>
    <name evidence="6" type="ORF">GGD90_001246</name>
</gene>
<feature type="binding site" evidence="5">
    <location>
        <position position="228"/>
    </location>
    <ligand>
        <name>a divalent metal cation</name>
        <dbReference type="ChEBI" id="CHEBI:60240"/>
        <label>1</label>
    </ligand>
</feature>